<evidence type="ECO:0000256" key="3">
    <source>
        <dbReference type="ARBA" id="ARBA00022692"/>
    </source>
</evidence>
<gene>
    <name evidence="8" type="ORF">P8T11_02430</name>
</gene>
<dbReference type="PROSITE" id="PS50850">
    <property type="entry name" value="MFS"/>
    <property type="match status" value="1"/>
</dbReference>
<evidence type="ECO:0000256" key="6">
    <source>
        <dbReference type="SAM" id="Phobius"/>
    </source>
</evidence>
<keyword evidence="5 6" id="KW-0472">Membrane</keyword>
<dbReference type="InterPro" id="IPR036259">
    <property type="entry name" value="MFS_trans_sf"/>
</dbReference>
<accession>A0ABY8GV57</accession>
<sequence length="407" mass="41688">MSTSTSAAVQSNIQYPWLAVTAVGLATFSVVTTEMLPVGLLTPIADALDTSTGTAGLMISLPALLAALFAPLVVIASGGMDRRKILYGLLGLLVIANMASALAPSWGWMLAARVLVGFCMGGIWAIAGGLAARLVPGHAIGLATSIIFGGVAAASVLGVPLGALIGDFAGWRWAFGGMALLSGLVLALHLAVIPALPVANSATLRQFGDQLANRKLQVGLMLTLLLVAGHFMAFTFVRPLLQSVSGFDAQWIGALLFAYGIAGILGNFLAGVVAARRTVLTLMVIALGLLMTPMLFLTVGGSNLGGGVALLAWGLAYGGVSVGLMTWMMHAAPRAIEIATALYVGAFNIGIALGSWSGGQIVDGFGLIASLWLAGGFAATALLLTLGVGLRDRRRDELAQPSHPAKY</sequence>
<evidence type="ECO:0000256" key="4">
    <source>
        <dbReference type="ARBA" id="ARBA00022989"/>
    </source>
</evidence>
<name>A0ABY8GV57_9BURK</name>
<proteinExistence type="predicted"/>
<dbReference type="PANTHER" id="PTHR43124:SF3">
    <property type="entry name" value="CHLORAMPHENICOL EFFLUX PUMP RV0191"/>
    <property type="match status" value="1"/>
</dbReference>
<dbReference type="EMBL" id="CP121261">
    <property type="protein sequence ID" value="WFP08756.1"/>
    <property type="molecule type" value="Genomic_DNA"/>
</dbReference>
<evidence type="ECO:0000313" key="8">
    <source>
        <dbReference type="EMBL" id="WFP08756.1"/>
    </source>
</evidence>
<keyword evidence="2" id="KW-1003">Cell membrane</keyword>
<comment type="subcellular location">
    <subcellularLocation>
        <location evidence="1">Cell membrane</location>
        <topology evidence="1">Multi-pass membrane protein</topology>
    </subcellularLocation>
</comment>
<feature type="domain" description="Major facilitator superfamily (MFS) profile" evidence="7">
    <location>
        <begin position="17"/>
        <end position="393"/>
    </location>
</feature>
<feature type="transmembrane region" description="Helical" evidence="6">
    <location>
        <begin position="173"/>
        <end position="197"/>
    </location>
</feature>
<feature type="transmembrane region" description="Helical" evidence="6">
    <location>
        <begin position="110"/>
        <end position="132"/>
    </location>
</feature>
<feature type="transmembrane region" description="Helical" evidence="6">
    <location>
        <begin position="218"/>
        <end position="237"/>
    </location>
</feature>
<feature type="transmembrane region" description="Helical" evidence="6">
    <location>
        <begin position="52"/>
        <end position="73"/>
    </location>
</feature>
<dbReference type="RefSeq" id="WP_268078490.1">
    <property type="nucleotide sequence ID" value="NZ_CP106885.1"/>
</dbReference>
<feature type="transmembrane region" description="Helical" evidence="6">
    <location>
        <begin position="12"/>
        <end position="32"/>
    </location>
</feature>
<keyword evidence="4 6" id="KW-1133">Transmembrane helix</keyword>
<feature type="transmembrane region" description="Helical" evidence="6">
    <location>
        <begin position="139"/>
        <end position="161"/>
    </location>
</feature>
<evidence type="ECO:0000256" key="5">
    <source>
        <dbReference type="ARBA" id="ARBA00023136"/>
    </source>
</evidence>
<feature type="transmembrane region" description="Helical" evidence="6">
    <location>
        <begin position="279"/>
        <end position="299"/>
    </location>
</feature>
<reference evidence="8 9" key="1">
    <citation type="submission" date="2023-03" db="EMBL/GenBank/DDBJ databases">
        <title>Achromobacter spanius LIG8.</title>
        <authorList>
            <person name="Shrestha S."/>
        </authorList>
    </citation>
    <scope>NUCLEOTIDE SEQUENCE [LARGE SCALE GENOMIC DNA]</scope>
    <source>
        <strain evidence="8 9">LIG8</strain>
    </source>
</reference>
<evidence type="ECO:0000259" key="7">
    <source>
        <dbReference type="PROSITE" id="PS50850"/>
    </source>
</evidence>
<dbReference type="SUPFAM" id="SSF103473">
    <property type="entry name" value="MFS general substrate transporter"/>
    <property type="match status" value="1"/>
</dbReference>
<feature type="transmembrane region" description="Helical" evidence="6">
    <location>
        <begin position="85"/>
        <end position="104"/>
    </location>
</feature>
<evidence type="ECO:0000313" key="9">
    <source>
        <dbReference type="Proteomes" id="UP001214170"/>
    </source>
</evidence>
<feature type="transmembrane region" description="Helical" evidence="6">
    <location>
        <begin position="365"/>
        <end position="390"/>
    </location>
</feature>
<dbReference type="PANTHER" id="PTHR43124">
    <property type="entry name" value="PURINE EFFLUX PUMP PBUE"/>
    <property type="match status" value="1"/>
</dbReference>
<feature type="transmembrane region" description="Helical" evidence="6">
    <location>
        <begin position="340"/>
        <end position="359"/>
    </location>
</feature>
<dbReference type="InterPro" id="IPR011701">
    <property type="entry name" value="MFS"/>
</dbReference>
<dbReference type="Gene3D" id="1.20.1250.20">
    <property type="entry name" value="MFS general substrate transporter like domains"/>
    <property type="match status" value="1"/>
</dbReference>
<feature type="transmembrane region" description="Helical" evidence="6">
    <location>
        <begin position="305"/>
        <end position="328"/>
    </location>
</feature>
<feature type="transmembrane region" description="Helical" evidence="6">
    <location>
        <begin position="249"/>
        <end position="272"/>
    </location>
</feature>
<keyword evidence="9" id="KW-1185">Reference proteome</keyword>
<dbReference type="InterPro" id="IPR050189">
    <property type="entry name" value="MFS_Efflux_Transporters"/>
</dbReference>
<dbReference type="Proteomes" id="UP001214170">
    <property type="component" value="Chromosome"/>
</dbReference>
<keyword evidence="3 6" id="KW-0812">Transmembrane</keyword>
<evidence type="ECO:0000256" key="2">
    <source>
        <dbReference type="ARBA" id="ARBA00022475"/>
    </source>
</evidence>
<dbReference type="Pfam" id="PF07690">
    <property type="entry name" value="MFS_1"/>
    <property type="match status" value="1"/>
</dbReference>
<dbReference type="InterPro" id="IPR020846">
    <property type="entry name" value="MFS_dom"/>
</dbReference>
<dbReference type="CDD" id="cd17324">
    <property type="entry name" value="MFS_NepI_like"/>
    <property type="match status" value="1"/>
</dbReference>
<protein>
    <submittedName>
        <fullName evidence="8">MFS transporter</fullName>
    </submittedName>
</protein>
<organism evidence="8 9">
    <name type="scientific">Achromobacter spanius</name>
    <dbReference type="NCBI Taxonomy" id="217203"/>
    <lineage>
        <taxon>Bacteria</taxon>
        <taxon>Pseudomonadati</taxon>
        <taxon>Pseudomonadota</taxon>
        <taxon>Betaproteobacteria</taxon>
        <taxon>Burkholderiales</taxon>
        <taxon>Alcaligenaceae</taxon>
        <taxon>Achromobacter</taxon>
    </lineage>
</organism>
<evidence type="ECO:0000256" key="1">
    <source>
        <dbReference type="ARBA" id="ARBA00004651"/>
    </source>
</evidence>